<sequence length="176" mass="20425">MLQPHLETPRLILRPFRPDEADRVHYLVNNPLISDVTSNIPYPYPLMLAKEWIASHRLRWEMNTLAAFAITIKDNQDLIGAISLMDINCEKAEVGYWLGQDYWNQGYCSEACNTISLFGFNTLNLSVISGRHLHRNPASGKVLMKSGFQFIESKHMKTKKREHDELVDFYQLMKKI</sequence>
<dbReference type="PROSITE" id="PS51186">
    <property type="entry name" value="GNAT"/>
    <property type="match status" value="1"/>
</dbReference>
<name>A0A380PUN7_YERFR</name>
<protein>
    <recommendedName>
        <fullName evidence="1">N-acetyltransferase domain-containing protein</fullName>
    </recommendedName>
</protein>
<evidence type="ECO:0000259" key="1">
    <source>
        <dbReference type="PROSITE" id="PS51186"/>
    </source>
</evidence>
<organism evidence="2 3">
    <name type="scientific">Yersinia frederiksenii</name>
    <dbReference type="NCBI Taxonomy" id="29484"/>
    <lineage>
        <taxon>Bacteria</taxon>
        <taxon>Pseudomonadati</taxon>
        <taxon>Pseudomonadota</taxon>
        <taxon>Gammaproteobacteria</taxon>
        <taxon>Enterobacterales</taxon>
        <taxon>Yersiniaceae</taxon>
        <taxon>Yersinia</taxon>
    </lineage>
</organism>
<gene>
    <name evidence="2" type="ORF">NCTC11470_02401</name>
</gene>
<dbReference type="SUPFAM" id="SSF55729">
    <property type="entry name" value="Acyl-CoA N-acyltransferases (Nat)"/>
    <property type="match status" value="1"/>
</dbReference>
<dbReference type="AlphaFoldDB" id="A0A380PUN7"/>
<feature type="domain" description="N-acetyltransferase" evidence="1">
    <location>
        <begin position="11"/>
        <end position="176"/>
    </location>
</feature>
<dbReference type="PANTHER" id="PTHR43792">
    <property type="entry name" value="GNAT FAMILY, PUTATIVE (AFU_ORTHOLOGUE AFUA_3G00765)-RELATED-RELATED"/>
    <property type="match status" value="1"/>
</dbReference>
<accession>A0A380PUN7</accession>
<proteinExistence type="predicted"/>
<dbReference type="Pfam" id="PF13302">
    <property type="entry name" value="Acetyltransf_3"/>
    <property type="match status" value="1"/>
</dbReference>
<dbReference type="InterPro" id="IPR000182">
    <property type="entry name" value="GNAT_dom"/>
</dbReference>
<dbReference type="InterPro" id="IPR016181">
    <property type="entry name" value="Acyl_CoA_acyltransferase"/>
</dbReference>
<dbReference type="InterPro" id="IPR051531">
    <property type="entry name" value="N-acetyltransferase"/>
</dbReference>
<dbReference type="RefSeq" id="WP_057617077.1">
    <property type="nucleotide sequence ID" value="NZ_CABMMH010000012.1"/>
</dbReference>
<evidence type="ECO:0000313" key="2">
    <source>
        <dbReference type="EMBL" id="SUP77335.1"/>
    </source>
</evidence>
<dbReference type="EMBL" id="UHJA01000001">
    <property type="protein sequence ID" value="SUP77335.1"/>
    <property type="molecule type" value="Genomic_DNA"/>
</dbReference>
<dbReference type="Gene3D" id="3.40.630.30">
    <property type="match status" value="1"/>
</dbReference>
<dbReference type="Proteomes" id="UP000254835">
    <property type="component" value="Unassembled WGS sequence"/>
</dbReference>
<dbReference type="GO" id="GO:0016747">
    <property type="term" value="F:acyltransferase activity, transferring groups other than amino-acyl groups"/>
    <property type="evidence" value="ECO:0007669"/>
    <property type="project" value="InterPro"/>
</dbReference>
<dbReference type="OrthoDB" id="9804153at2"/>
<evidence type="ECO:0000313" key="3">
    <source>
        <dbReference type="Proteomes" id="UP000254835"/>
    </source>
</evidence>
<reference evidence="2 3" key="1">
    <citation type="submission" date="2018-06" db="EMBL/GenBank/DDBJ databases">
        <authorList>
            <consortium name="Pathogen Informatics"/>
            <person name="Doyle S."/>
        </authorList>
    </citation>
    <scope>NUCLEOTIDE SEQUENCE [LARGE SCALE GENOMIC DNA]</scope>
    <source>
        <strain evidence="2 3">NCTC11470</strain>
    </source>
</reference>